<accession>A0A2I0BDQ2</accession>
<keyword evidence="2" id="KW-1185">Reference proteome</keyword>
<proteinExistence type="predicted"/>
<reference evidence="1 2" key="1">
    <citation type="journal article" date="2017" name="Nature">
        <title>The Apostasia genome and the evolution of orchids.</title>
        <authorList>
            <person name="Zhang G.Q."/>
            <person name="Liu K.W."/>
            <person name="Li Z."/>
            <person name="Lohaus R."/>
            <person name="Hsiao Y.Y."/>
            <person name="Niu S.C."/>
            <person name="Wang J.Y."/>
            <person name="Lin Y.C."/>
            <person name="Xu Q."/>
            <person name="Chen L.J."/>
            <person name="Yoshida K."/>
            <person name="Fujiwara S."/>
            <person name="Wang Z.W."/>
            <person name="Zhang Y.Q."/>
            <person name="Mitsuda N."/>
            <person name="Wang M."/>
            <person name="Liu G.H."/>
            <person name="Pecoraro L."/>
            <person name="Huang H.X."/>
            <person name="Xiao X.J."/>
            <person name="Lin M."/>
            <person name="Wu X.Y."/>
            <person name="Wu W.L."/>
            <person name="Chen Y.Y."/>
            <person name="Chang S.B."/>
            <person name="Sakamoto S."/>
            <person name="Ohme-Takagi M."/>
            <person name="Yagi M."/>
            <person name="Zeng S.J."/>
            <person name="Shen C.Y."/>
            <person name="Yeh C.M."/>
            <person name="Luo Y.B."/>
            <person name="Tsai W.C."/>
            <person name="Van de Peer Y."/>
            <person name="Liu Z.J."/>
        </authorList>
    </citation>
    <scope>NUCLEOTIDE SEQUENCE [LARGE SCALE GENOMIC DNA]</scope>
    <source>
        <strain evidence="2">cv. Shenzhen</strain>
        <tissue evidence="1">Stem</tissue>
    </source>
</reference>
<gene>
    <name evidence="1" type="ORF">AXF42_Ash010321</name>
</gene>
<protein>
    <submittedName>
        <fullName evidence="1">Uncharacterized protein</fullName>
    </submittedName>
</protein>
<name>A0A2I0BDQ2_9ASPA</name>
<sequence>MADRTFSLLTLAKLTIVAGRFFRTHCRRLRGSRARRWPRLPLPRSSFAESGYAFRPSFPLL</sequence>
<dbReference type="EMBL" id="KZ451888">
    <property type="protein sequence ID" value="PKA65912.1"/>
    <property type="molecule type" value="Genomic_DNA"/>
</dbReference>
<dbReference type="Proteomes" id="UP000236161">
    <property type="component" value="Unassembled WGS sequence"/>
</dbReference>
<evidence type="ECO:0000313" key="2">
    <source>
        <dbReference type="Proteomes" id="UP000236161"/>
    </source>
</evidence>
<dbReference type="AlphaFoldDB" id="A0A2I0BDQ2"/>
<evidence type="ECO:0000313" key="1">
    <source>
        <dbReference type="EMBL" id="PKA65912.1"/>
    </source>
</evidence>
<organism evidence="1 2">
    <name type="scientific">Apostasia shenzhenica</name>
    <dbReference type="NCBI Taxonomy" id="1088818"/>
    <lineage>
        <taxon>Eukaryota</taxon>
        <taxon>Viridiplantae</taxon>
        <taxon>Streptophyta</taxon>
        <taxon>Embryophyta</taxon>
        <taxon>Tracheophyta</taxon>
        <taxon>Spermatophyta</taxon>
        <taxon>Magnoliopsida</taxon>
        <taxon>Liliopsida</taxon>
        <taxon>Asparagales</taxon>
        <taxon>Orchidaceae</taxon>
        <taxon>Apostasioideae</taxon>
        <taxon>Apostasia</taxon>
    </lineage>
</organism>